<proteinExistence type="predicted"/>
<protein>
    <submittedName>
        <fullName evidence="1">Uncharacterized protein</fullName>
    </submittedName>
</protein>
<sequence>MHFLLRYKQSRFEIVWCSTHGQPAVKPEFCNFLQQFCDLLYTQIVHSQLEYGLAISAVSSSNITKLETCQTQCIRRIFGGGSRSSTKVMLHLTNQPTMKERVHRLQAKFLFRSINAPEDTLLSQFLEYLRTSASLSQWYKLSKAPLFCSQK</sequence>
<organism evidence="1 2">
    <name type="scientific">Rhizopus oryzae</name>
    <name type="common">Mucormycosis agent</name>
    <name type="synonym">Rhizopus arrhizus var. delemar</name>
    <dbReference type="NCBI Taxonomy" id="64495"/>
    <lineage>
        <taxon>Eukaryota</taxon>
        <taxon>Fungi</taxon>
        <taxon>Fungi incertae sedis</taxon>
        <taxon>Mucoromycota</taxon>
        <taxon>Mucoromycotina</taxon>
        <taxon>Mucoromycetes</taxon>
        <taxon>Mucorales</taxon>
        <taxon>Mucorineae</taxon>
        <taxon>Rhizopodaceae</taxon>
        <taxon>Rhizopus</taxon>
    </lineage>
</organism>
<dbReference type="OrthoDB" id="2288839at2759"/>
<evidence type="ECO:0000313" key="1">
    <source>
        <dbReference type="EMBL" id="KAG1529240.1"/>
    </source>
</evidence>
<reference evidence="1" key="1">
    <citation type="journal article" date="2020" name="Microb. Genom.">
        <title>Genetic diversity of clinical and environmental Mucorales isolates obtained from an investigation of mucormycosis cases among solid organ transplant recipients.</title>
        <authorList>
            <person name="Nguyen M.H."/>
            <person name="Kaul D."/>
            <person name="Muto C."/>
            <person name="Cheng S.J."/>
            <person name="Richter R.A."/>
            <person name="Bruno V.M."/>
            <person name="Liu G."/>
            <person name="Beyhan S."/>
            <person name="Sundermann A.J."/>
            <person name="Mounaud S."/>
            <person name="Pasculle A.W."/>
            <person name="Nierman W.C."/>
            <person name="Driscoll E."/>
            <person name="Cumbie R."/>
            <person name="Clancy C.J."/>
            <person name="Dupont C.L."/>
        </authorList>
    </citation>
    <scope>NUCLEOTIDE SEQUENCE</scope>
    <source>
        <strain evidence="1">GL16</strain>
    </source>
</reference>
<gene>
    <name evidence="1" type="ORF">G6F51_014211</name>
</gene>
<dbReference type="EMBL" id="JAANIT010008458">
    <property type="protein sequence ID" value="KAG1529240.1"/>
    <property type="molecule type" value="Genomic_DNA"/>
</dbReference>
<comment type="caution">
    <text evidence="1">The sequence shown here is derived from an EMBL/GenBank/DDBJ whole genome shotgun (WGS) entry which is preliminary data.</text>
</comment>
<dbReference type="Proteomes" id="UP000717996">
    <property type="component" value="Unassembled WGS sequence"/>
</dbReference>
<accession>A0A9P6XN82</accession>
<name>A0A9P6XN82_RHIOR</name>
<dbReference type="AlphaFoldDB" id="A0A9P6XN82"/>
<evidence type="ECO:0000313" key="2">
    <source>
        <dbReference type="Proteomes" id="UP000717996"/>
    </source>
</evidence>